<protein>
    <submittedName>
        <fullName evidence="2">CEBPZ opposite strand</fullName>
    </submittedName>
</protein>
<name>A0A3B5AS73_9TELE</name>
<keyword evidence="1" id="KW-0472">Membrane</keyword>
<feature type="transmembrane region" description="Helical" evidence="1">
    <location>
        <begin position="12"/>
        <end position="32"/>
    </location>
</feature>
<organism evidence="2">
    <name type="scientific">Stegastes partitus</name>
    <name type="common">bicolor damselfish</name>
    <dbReference type="NCBI Taxonomy" id="144197"/>
    <lineage>
        <taxon>Eukaryota</taxon>
        <taxon>Metazoa</taxon>
        <taxon>Chordata</taxon>
        <taxon>Craniata</taxon>
        <taxon>Vertebrata</taxon>
        <taxon>Euteleostomi</taxon>
        <taxon>Actinopterygii</taxon>
        <taxon>Neopterygii</taxon>
        <taxon>Teleostei</taxon>
        <taxon>Neoteleostei</taxon>
        <taxon>Acanthomorphata</taxon>
        <taxon>Ovalentaria</taxon>
        <taxon>Pomacentridae</taxon>
        <taxon>Stegastes</taxon>
    </lineage>
</organism>
<dbReference type="Ensembl" id="ENSSPAT00000024135.1">
    <property type="protein sequence ID" value="ENSSPAP00000023755.1"/>
    <property type="gene ID" value="ENSSPAG00000017910.1"/>
</dbReference>
<proteinExistence type="predicted"/>
<evidence type="ECO:0000313" key="2">
    <source>
        <dbReference type="Ensembl" id="ENSSPAP00000023755.1"/>
    </source>
</evidence>
<dbReference type="PANTHER" id="PTHR38001">
    <property type="entry name" value="PROTEIN CEBPZOS"/>
    <property type="match status" value="1"/>
</dbReference>
<sequence>MPPKSMEPLAKRLMRGVIALELVGVFGAYGLFHAMNNSQDFRNTMNKRFPSILEVYYKSNEWAGIPGIRERDHEAWTAKQE</sequence>
<dbReference type="PANTHER" id="PTHR38001:SF1">
    <property type="entry name" value="PROTEIN CEBPZOS"/>
    <property type="match status" value="1"/>
</dbReference>
<accession>A0A3B5AS73</accession>
<reference evidence="2" key="1">
    <citation type="submission" date="2023-09" db="UniProtKB">
        <authorList>
            <consortium name="Ensembl"/>
        </authorList>
    </citation>
    <scope>IDENTIFICATION</scope>
</reference>
<dbReference type="AlphaFoldDB" id="A0A3B5AS73"/>
<keyword evidence="1" id="KW-1133">Transmembrane helix</keyword>
<evidence type="ECO:0000256" key="1">
    <source>
        <dbReference type="SAM" id="Phobius"/>
    </source>
</evidence>
<dbReference type="InterPro" id="IPR037764">
    <property type="entry name" value="CEBPZOS"/>
</dbReference>
<keyword evidence="1" id="KW-0812">Transmembrane</keyword>
<dbReference type="GeneTree" id="ENSGT00500000045333"/>
<gene>
    <name evidence="2" type="primary">CEBPZOS</name>
</gene>